<dbReference type="InterPro" id="IPR048922">
    <property type="entry name" value="Bbp16"/>
</dbReference>
<dbReference type="AlphaFoldDB" id="A0A6L6YFK2"/>
<gene>
    <name evidence="1" type="ORF">E5987_00100</name>
</gene>
<reference evidence="1 2" key="1">
    <citation type="submission" date="2019-12" db="EMBL/GenBank/DDBJ databases">
        <title>Microbes associate with the intestines of laboratory mice.</title>
        <authorList>
            <person name="Navarre W."/>
            <person name="Wong E."/>
        </authorList>
    </citation>
    <scope>NUCLEOTIDE SEQUENCE [LARGE SCALE GENOMIC DNA]</scope>
    <source>
        <strain evidence="1 2">NM82_D38</strain>
    </source>
</reference>
<name>A0A6L6YFK2_9BURK</name>
<dbReference type="RefSeq" id="WP_160334049.1">
    <property type="nucleotide sequence ID" value="NZ_WSRP01000001.1"/>
</dbReference>
<dbReference type="Gene3D" id="2.60.120.1110">
    <property type="match status" value="1"/>
</dbReference>
<sequence length="137" mass="14560">MIIDFLELFTDKDGDELTGDQASKFAIDFEQESPTTGYDEGRPVAVAALLEAAGADVTFKLQDSDTLDGPFTDCSGAVTLVDGEAGAQVAIPLPLRHKRYMQAHFSGASAGKVKAFITSGFQDNPAFEQAPELGRNS</sequence>
<dbReference type="OrthoDB" id="9959414at2"/>
<evidence type="ECO:0000313" key="1">
    <source>
        <dbReference type="EMBL" id="MVX55612.1"/>
    </source>
</evidence>
<organism evidence="1 2">
    <name type="scientific">Parasutterella muris</name>
    <dbReference type="NCBI Taxonomy" id="2565572"/>
    <lineage>
        <taxon>Bacteria</taxon>
        <taxon>Pseudomonadati</taxon>
        <taxon>Pseudomonadota</taxon>
        <taxon>Betaproteobacteria</taxon>
        <taxon>Burkholderiales</taxon>
        <taxon>Sutterellaceae</taxon>
        <taxon>Parasutterella</taxon>
    </lineage>
</organism>
<proteinExistence type="predicted"/>
<dbReference type="EMBL" id="WSRP01000001">
    <property type="protein sequence ID" value="MVX55612.1"/>
    <property type="molecule type" value="Genomic_DNA"/>
</dbReference>
<protein>
    <submittedName>
        <fullName evidence="1">Uncharacterized protein</fullName>
    </submittedName>
</protein>
<comment type="caution">
    <text evidence="1">The sequence shown here is derived from an EMBL/GenBank/DDBJ whole genome shotgun (WGS) entry which is preliminary data.</text>
</comment>
<evidence type="ECO:0000313" key="2">
    <source>
        <dbReference type="Proteomes" id="UP000472580"/>
    </source>
</evidence>
<dbReference type="Pfam" id="PF21190">
    <property type="entry name" value="Bbp16"/>
    <property type="match status" value="1"/>
</dbReference>
<dbReference type="Proteomes" id="UP000472580">
    <property type="component" value="Unassembled WGS sequence"/>
</dbReference>
<keyword evidence="2" id="KW-1185">Reference proteome</keyword>
<accession>A0A6L6YFK2</accession>